<accession>C0GGF9</accession>
<dbReference type="GO" id="GO:0004801">
    <property type="term" value="F:transaldolase activity"/>
    <property type="evidence" value="ECO:0007669"/>
    <property type="project" value="UniProtKB-UniRule"/>
</dbReference>
<dbReference type="HAMAP" id="MF_00494">
    <property type="entry name" value="Transaldolase_3b"/>
    <property type="match status" value="1"/>
</dbReference>
<evidence type="ECO:0000256" key="8">
    <source>
        <dbReference type="ARBA" id="ARBA00048810"/>
    </source>
</evidence>
<proteinExistence type="inferred from homology"/>
<dbReference type="PANTHER" id="PTHR10683">
    <property type="entry name" value="TRANSALDOLASE"/>
    <property type="match status" value="1"/>
</dbReference>
<dbReference type="AlphaFoldDB" id="C0GGF9"/>
<comment type="similarity">
    <text evidence="3 9">Belongs to the transaldolase family. Type 3B subfamily.</text>
</comment>
<dbReference type="InterPro" id="IPR001585">
    <property type="entry name" value="TAL/FSA"/>
</dbReference>
<dbReference type="STRING" id="555088.DealDRAFT_1712"/>
<evidence type="ECO:0000256" key="5">
    <source>
        <dbReference type="ARBA" id="ARBA00022679"/>
    </source>
</evidence>
<dbReference type="RefSeq" id="WP_008516612.1">
    <property type="nucleotide sequence ID" value="NZ_ACJM01000007.1"/>
</dbReference>
<dbReference type="OrthoDB" id="9807051at2"/>
<dbReference type="InterPro" id="IPR033919">
    <property type="entry name" value="TSA/FSA_arc/bac"/>
</dbReference>
<organism evidence="10 11">
    <name type="scientific">Dethiobacter alkaliphilus AHT 1</name>
    <dbReference type="NCBI Taxonomy" id="555088"/>
    <lineage>
        <taxon>Bacteria</taxon>
        <taxon>Bacillati</taxon>
        <taxon>Bacillota</taxon>
        <taxon>Dethiobacteria</taxon>
        <taxon>Dethiobacterales</taxon>
        <taxon>Dethiobacteraceae</taxon>
        <taxon>Dethiobacter</taxon>
    </lineage>
</organism>
<comment type="caution">
    <text evidence="10">The sequence shown here is derived from an EMBL/GenBank/DDBJ whole genome shotgun (WGS) entry which is preliminary data.</text>
</comment>
<evidence type="ECO:0000313" key="10">
    <source>
        <dbReference type="EMBL" id="EEG77589.1"/>
    </source>
</evidence>
<evidence type="ECO:0000256" key="3">
    <source>
        <dbReference type="ARBA" id="ARBA00005740"/>
    </source>
</evidence>
<protein>
    <recommendedName>
        <fullName evidence="9">Probable transaldolase</fullName>
        <ecNumber evidence="9">2.2.1.2</ecNumber>
    </recommendedName>
</protein>
<dbReference type="GO" id="GO:0006098">
    <property type="term" value="P:pentose-phosphate shunt"/>
    <property type="evidence" value="ECO:0007669"/>
    <property type="project" value="UniProtKB-UniRule"/>
</dbReference>
<keyword evidence="7 9" id="KW-0704">Schiff base</keyword>
<gene>
    <name evidence="9" type="primary">tal</name>
    <name evidence="10" type="ORF">DealDRAFT_1712</name>
</gene>
<evidence type="ECO:0000256" key="7">
    <source>
        <dbReference type="ARBA" id="ARBA00023270"/>
    </source>
</evidence>
<dbReference type="InterPro" id="IPR022999">
    <property type="entry name" value="Transaldolase_3B"/>
</dbReference>
<dbReference type="eggNOG" id="COG0176">
    <property type="taxonomic scope" value="Bacteria"/>
</dbReference>
<evidence type="ECO:0000313" key="11">
    <source>
        <dbReference type="Proteomes" id="UP000006443"/>
    </source>
</evidence>
<keyword evidence="6 9" id="KW-0570">Pentose shunt</keyword>
<evidence type="ECO:0000256" key="9">
    <source>
        <dbReference type="HAMAP-Rule" id="MF_00494"/>
    </source>
</evidence>
<keyword evidence="4 9" id="KW-0963">Cytoplasm</keyword>
<reference evidence="10 11" key="1">
    <citation type="submission" date="2009-02" db="EMBL/GenBank/DDBJ databases">
        <title>Sequencing of the draft genome and assembly of Dethiobacter alkaliphilus AHT 1.</title>
        <authorList>
            <consortium name="US DOE Joint Genome Institute (JGI-PGF)"/>
            <person name="Lucas S."/>
            <person name="Copeland A."/>
            <person name="Lapidus A."/>
            <person name="Glavina del Rio T."/>
            <person name="Dalin E."/>
            <person name="Tice H."/>
            <person name="Bruce D."/>
            <person name="Goodwin L."/>
            <person name="Pitluck S."/>
            <person name="Larimer F."/>
            <person name="Land M.L."/>
            <person name="Hauser L."/>
            <person name="Muyzer G."/>
        </authorList>
    </citation>
    <scope>NUCLEOTIDE SEQUENCE [LARGE SCALE GENOMIC DNA]</scope>
    <source>
        <strain evidence="10 11">AHT 1</strain>
    </source>
</reference>
<evidence type="ECO:0000256" key="1">
    <source>
        <dbReference type="ARBA" id="ARBA00004496"/>
    </source>
</evidence>
<dbReference type="CDD" id="cd00956">
    <property type="entry name" value="Transaldolase_FSA"/>
    <property type="match status" value="1"/>
</dbReference>
<dbReference type="EC" id="2.2.1.2" evidence="9"/>
<dbReference type="GO" id="GO:0016832">
    <property type="term" value="F:aldehyde-lyase activity"/>
    <property type="evidence" value="ECO:0007669"/>
    <property type="project" value="InterPro"/>
</dbReference>
<dbReference type="InterPro" id="IPR018225">
    <property type="entry name" value="Transaldolase_AS"/>
</dbReference>
<dbReference type="EMBL" id="ACJM01000007">
    <property type="protein sequence ID" value="EEG77589.1"/>
    <property type="molecule type" value="Genomic_DNA"/>
</dbReference>
<name>C0GGF9_DETAL</name>
<dbReference type="InterPro" id="IPR004731">
    <property type="entry name" value="Transaldolase_3B/F6P_aldolase"/>
</dbReference>
<dbReference type="FunFam" id="3.20.20.70:FF:000018">
    <property type="entry name" value="Probable transaldolase"/>
    <property type="match status" value="1"/>
</dbReference>
<dbReference type="Proteomes" id="UP000006443">
    <property type="component" value="Unassembled WGS sequence"/>
</dbReference>
<evidence type="ECO:0000256" key="6">
    <source>
        <dbReference type="ARBA" id="ARBA00023126"/>
    </source>
</evidence>
<sequence>MKLFLDTANLQEIEQAMDWGVIDGVTTNPTLVAKEGGDFKALLKEICRLVPGPVSAEVMGTNANEMVQEAQELAAVGSQVVIKVPMTPDGLQAVVELKKQGIRTNVTLVFSANQALLAAKAGAAFVSPFLGRLDDLGHDGVSLVDEVCGIFSAYAMESEVIAASIRHPLHVIQVAKVGSHIATIPFAVLKQMFKHPMTDLGIERFLADWASANQGK</sequence>
<feature type="active site" description="Schiff-base intermediate with substrate" evidence="9">
    <location>
        <position position="83"/>
    </location>
</feature>
<dbReference type="Pfam" id="PF00923">
    <property type="entry name" value="TAL_FSA"/>
    <property type="match status" value="1"/>
</dbReference>
<dbReference type="UniPathway" id="UPA00115">
    <property type="reaction ID" value="UER00414"/>
</dbReference>
<dbReference type="NCBIfam" id="TIGR00875">
    <property type="entry name" value="fsa_talC_mipB"/>
    <property type="match status" value="1"/>
</dbReference>
<dbReference type="GO" id="GO:0005975">
    <property type="term" value="P:carbohydrate metabolic process"/>
    <property type="evidence" value="ECO:0007669"/>
    <property type="project" value="InterPro"/>
</dbReference>
<keyword evidence="11" id="KW-1185">Reference proteome</keyword>
<dbReference type="PANTHER" id="PTHR10683:SF40">
    <property type="entry name" value="FRUCTOSE-6-PHOSPHATE ALDOLASE 1-RELATED"/>
    <property type="match status" value="1"/>
</dbReference>
<dbReference type="Gene3D" id="3.20.20.70">
    <property type="entry name" value="Aldolase class I"/>
    <property type="match status" value="1"/>
</dbReference>
<keyword evidence="5 9" id="KW-0808">Transferase</keyword>
<evidence type="ECO:0000256" key="4">
    <source>
        <dbReference type="ARBA" id="ARBA00022490"/>
    </source>
</evidence>
<evidence type="ECO:0000256" key="2">
    <source>
        <dbReference type="ARBA" id="ARBA00004857"/>
    </source>
</evidence>
<dbReference type="GO" id="GO:0005737">
    <property type="term" value="C:cytoplasm"/>
    <property type="evidence" value="ECO:0007669"/>
    <property type="project" value="UniProtKB-SubCell"/>
</dbReference>
<comment type="pathway">
    <text evidence="2 9">Carbohydrate degradation; pentose phosphate pathway; D-glyceraldehyde 3-phosphate and beta-D-fructose 6-phosphate from D-ribose 5-phosphate and D-xylulose 5-phosphate (non-oxidative stage): step 2/3.</text>
</comment>
<dbReference type="InterPro" id="IPR013785">
    <property type="entry name" value="Aldolase_TIM"/>
</dbReference>
<dbReference type="PROSITE" id="PS01054">
    <property type="entry name" value="TRANSALDOLASE_1"/>
    <property type="match status" value="1"/>
</dbReference>
<comment type="function">
    <text evidence="9">Transaldolase is important for the balance of metabolites in the pentose-phosphate pathway.</text>
</comment>
<comment type="subcellular location">
    <subcellularLocation>
        <location evidence="1 9">Cytoplasm</location>
    </subcellularLocation>
</comment>
<dbReference type="SUPFAM" id="SSF51569">
    <property type="entry name" value="Aldolase"/>
    <property type="match status" value="1"/>
</dbReference>
<comment type="catalytic activity">
    <reaction evidence="8 9">
        <text>D-sedoheptulose 7-phosphate + D-glyceraldehyde 3-phosphate = D-erythrose 4-phosphate + beta-D-fructose 6-phosphate</text>
        <dbReference type="Rhea" id="RHEA:17053"/>
        <dbReference type="ChEBI" id="CHEBI:16897"/>
        <dbReference type="ChEBI" id="CHEBI:57483"/>
        <dbReference type="ChEBI" id="CHEBI:57634"/>
        <dbReference type="ChEBI" id="CHEBI:59776"/>
        <dbReference type="EC" id="2.2.1.2"/>
    </reaction>
</comment>